<sequence>MVSNIITLFRKTVSSIAIFMAICAVIVCVITIVWWIFPIESEPLMKVVRWILGTIITLALIGTKKIKIN</sequence>
<protein>
    <submittedName>
        <fullName evidence="2">Uncharacterized protein</fullName>
    </submittedName>
</protein>
<proteinExistence type="predicted"/>
<keyword evidence="1" id="KW-0812">Transmembrane</keyword>
<reference evidence="2 3" key="1">
    <citation type="submission" date="2024-10" db="EMBL/GenBank/DDBJ databases">
        <authorList>
            <person name="Sang B.-I."/>
            <person name="Prabhaharan D."/>
        </authorList>
    </citation>
    <scope>NUCLEOTIDE SEQUENCE [LARGE SCALE GENOMIC DNA]</scope>
    <source>
        <strain evidence="2 3">MH</strain>
    </source>
</reference>
<comment type="caution">
    <text evidence="2">The sequence shown here is derived from an EMBL/GenBank/DDBJ whole genome shotgun (WGS) entry which is preliminary data.</text>
</comment>
<keyword evidence="3" id="KW-1185">Reference proteome</keyword>
<keyword evidence="1" id="KW-1133">Transmembrane helix</keyword>
<name>A0ABW7DLT8_9FIRM</name>
<organism evidence="2 3">
    <name type="scientific">Megasphaera hexanoica</name>
    <dbReference type="NCBI Taxonomy" id="1675036"/>
    <lineage>
        <taxon>Bacteria</taxon>
        <taxon>Bacillati</taxon>
        <taxon>Bacillota</taxon>
        <taxon>Negativicutes</taxon>
        <taxon>Veillonellales</taxon>
        <taxon>Veillonellaceae</taxon>
        <taxon>Megasphaera</taxon>
    </lineage>
</organism>
<accession>A0ABW7DLT8</accession>
<feature type="transmembrane region" description="Helical" evidence="1">
    <location>
        <begin position="12"/>
        <end position="37"/>
    </location>
</feature>
<feature type="transmembrane region" description="Helical" evidence="1">
    <location>
        <begin position="43"/>
        <end position="63"/>
    </location>
</feature>
<gene>
    <name evidence="2" type="ORF">ACGTZG_01425</name>
</gene>
<evidence type="ECO:0000313" key="3">
    <source>
        <dbReference type="Proteomes" id="UP001605989"/>
    </source>
</evidence>
<evidence type="ECO:0000256" key="1">
    <source>
        <dbReference type="SAM" id="Phobius"/>
    </source>
</evidence>
<dbReference type="RefSeq" id="WP_113856031.1">
    <property type="nucleotide sequence ID" value="NZ_CP011940.1"/>
</dbReference>
<dbReference type="Proteomes" id="UP001605989">
    <property type="component" value="Unassembled WGS sequence"/>
</dbReference>
<keyword evidence="1" id="KW-0472">Membrane</keyword>
<dbReference type="EMBL" id="JBIEKR010000001">
    <property type="protein sequence ID" value="MFG6271847.1"/>
    <property type="molecule type" value="Genomic_DNA"/>
</dbReference>
<evidence type="ECO:0000313" key="2">
    <source>
        <dbReference type="EMBL" id="MFG6271847.1"/>
    </source>
</evidence>